<name>A0A1A6AAV5_9TREE</name>
<evidence type="ECO:0000313" key="2">
    <source>
        <dbReference type="EMBL" id="OBR87180.1"/>
    </source>
</evidence>
<accession>A0A1A6AAV5</accession>
<proteinExistence type="predicted"/>
<dbReference type="AlphaFoldDB" id="A0A1A6AAV5"/>
<reference evidence="2" key="1">
    <citation type="submission" date="2013-07" db="EMBL/GenBank/DDBJ databases">
        <title>The Genome Sequence of Cryptococcus dejecticola CBS10117.</title>
        <authorList>
            <consortium name="The Broad Institute Genome Sequencing Platform"/>
            <person name="Cuomo C."/>
            <person name="Litvintseva A."/>
            <person name="Chen Y."/>
            <person name="Heitman J."/>
            <person name="Sun S."/>
            <person name="Springer D."/>
            <person name="Dromer F."/>
            <person name="Young S.K."/>
            <person name="Zeng Q."/>
            <person name="Gargeya S."/>
            <person name="Fitzgerald M."/>
            <person name="Abouelleil A."/>
            <person name="Alvarado L."/>
            <person name="Berlin A.M."/>
            <person name="Chapman S.B."/>
            <person name="Dewar J."/>
            <person name="Goldberg J."/>
            <person name="Griggs A."/>
            <person name="Gujja S."/>
            <person name="Hansen M."/>
            <person name="Howarth C."/>
            <person name="Imamovic A."/>
            <person name="Larimer J."/>
            <person name="McCowan C."/>
            <person name="Murphy C."/>
            <person name="Pearson M."/>
            <person name="Priest M."/>
            <person name="Roberts A."/>
            <person name="Saif S."/>
            <person name="Shea T."/>
            <person name="Sykes S."/>
            <person name="Wortman J."/>
            <person name="Nusbaum C."/>
            <person name="Birren B."/>
        </authorList>
    </citation>
    <scope>NUCLEOTIDE SEQUENCE [LARGE SCALE GENOMIC DNA]</scope>
    <source>
        <strain evidence="2">CBS 10117</strain>
    </source>
</reference>
<dbReference type="VEuPathDB" id="FungiDB:I303_03204"/>
<feature type="region of interest" description="Disordered" evidence="1">
    <location>
        <begin position="1"/>
        <end position="23"/>
    </location>
</feature>
<protein>
    <submittedName>
        <fullName evidence="2">Uncharacterized protein</fullName>
    </submittedName>
</protein>
<dbReference type="OrthoDB" id="2559574at2759"/>
<gene>
    <name evidence="2" type="ORF">I303_03204</name>
</gene>
<feature type="compositionally biased region" description="Polar residues" evidence="1">
    <location>
        <begin position="1"/>
        <end position="12"/>
    </location>
</feature>
<organism evidence="2">
    <name type="scientific">Kwoniella dejecticola CBS 10117</name>
    <dbReference type="NCBI Taxonomy" id="1296121"/>
    <lineage>
        <taxon>Eukaryota</taxon>
        <taxon>Fungi</taxon>
        <taxon>Dikarya</taxon>
        <taxon>Basidiomycota</taxon>
        <taxon>Agaricomycotina</taxon>
        <taxon>Tremellomycetes</taxon>
        <taxon>Tremellales</taxon>
        <taxon>Cryptococcaceae</taxon>
        <taxon>Kwoniella</taxon>
    </lineage>
</organism>
<evidence type="ECO:0000256" key="1">
    <source>
        <dbReference type="SAM" id="MobiDB-lite"/>
    </source>
</evidence>
<dbReference type="EMBL" id="KI894029">
    <property type="protein sequence ID" value="OBR87180.1"/>
    <property type="molecule type" value="Genomic_DNA"/>
</dbReference>
<sequence>MASLTSGYTNNAPSPPTTAEEKETIPSLAQNAYSLLAEQESKMMELGDFIAELRDLDLRTAVIDEILGHVVSNNWVSLWIWKGTEETWISIVE</sequence>